<dbReference type="Gramene" id="rna19437">
    <property type="protein sequence ID" value="RHN70815.1"/>
    <property type="gene ID" value="gene19437"/>
</dbReference>
<reference evidence="1" key="1">
    <citation type="journal article" date="2018" name="Nat. Plants">
        <title>Whole-genome landscape of Medicago truncatula symbiotic genes.</title>
        <authorList>
            <person name="Pecrix Y."/>
            <person name="Gamas P."/>
            <person name="Carrere S."/>
        </authorList>
    </citation>
    <scope>NUCLEOTIDE SEQUENCE</scope>
    <source>
        <tissue evidence="1">Leaves</tissue>
    </source>
</reference>
<dbReference type="AlphaFoldDB" id="A0A396J313"/>
<sequence length="105" mass="12184">MTGVQEDRISPFSADEKEQVCRGISSKKKSVVEWICLQPLKDESIRFISDIKFSLTLLCSRHCLLCVLMNQFPLRLPLIYPLIKLRLPCVLNRGLIMHQWKQLAN</sequence>
<name>A0A396J313_MEDTR</name>
<evidence type="ECO:0000313" key="1">
    <source>
        <dbReference type="EMBL" id="RHN70815.1"/>
    </source>
</evidence>
<proteinExistence type="predicted"/>
<dbReference type="Proteomes" id="UP000265566">
    <property type="component" value="Chromosome 3"/>
</dbReference>
<gene>
    <name evidence="1" type="ORF">MtrunA17_Chr3g0139591</name>
</gene>
<protein>
    <submittedName>
        <fullName evidence="1">Uncharacterized protein</fullName>
    </submittedName>
</protein>
<comment type="caution">
    <text evidence="1">The sequence shown here is derived from an EMBL/GenBank/DDBJ whole genome shotgun (WGS) entry which is preliminary data.</text>
</comment>
<accession>A0A396J313</accession>
<dbReference type="EMBL" id="PSQE01000003">
    <property type="protein sequence ID" value="RHN70815.1"/>
    <property type="molecule type" value="Genomic_DNA"/>
</dbReference>
<organism evidence="1">
    <name type="scientific">Medicago truncatula</name>
    <name type="common">Barrel medic</name>
    <name type="synonym">Medicago tribuloides</name>
    <dbReference type="NCBI Taxonomy" id="3880"/>
    <lineage>
        <taxon>Eukaryota</taxon>
        <taxon>Viridiplantae</taxon>
        <taxon>Streptophyta</taxon>
        <taxon>Embryophyta</taxon>
        <taxon>Tracheophyta</taxon>
        <taxon>Spermatophyta</taxon>
        <taxon>Magnoliopsida</taxon>
        <taxon>eudicotyledons</taxon>
        <taxon>Gunneridae</taxon>
        <taxon>Pentapetalae</taxon>
        <taxon>rosids</taxon>
        <taxon>fabids</taxon>
        <taxon>Fabales</taxon>
        <taxon>Fabaceae</taxon>
        <taxon>Papilionoideae</taxon>
        <taxon>50 kb inversion clade</taxon>
        <taxon>NPAAA clade</taxon>
        <taxon>Hologalegina</taxon>
        <taxon>IRL clade</taxon>
        <taxon>Trifolieae</taxon>
        <taxon>Medicago</taxon>
    </lineage>
</organism>